<organism evidence="3 4">
    <name type="scientific">Digitaria exilis</name>
    <dbReference type="NCBI Taxonomy" id="1010633"/>
    <lineage>
        <taxon>Eukaryota</taxon>
        <taxon>Viridiplantae</taxon>
        <taxon>Streptophyta</taxon>
        <taxon>Embryophyta</taxon>
        <taxon>Tracheophyta</taxon>
        <taxon>Spermatophyta</taxon>
        <taxon>Magnoliopsida</taxon>
        <taxon>Liliopsida</taxon>
        <taxon>Poales</taxon>
        <taxon>Poaceae</taxon>
        <taxon>PACMAD clade</taxon>
        <taxon>Panicoideae</taxon>
        <taxon>Panicodae</taxon>
        <taxon>Paniceae</taxon>
        <taxon>Anthephorinae</taxon>
        <taxon>Digitaria</taxon>
    </lineage>
</organism>
<keyword evidence="4" id="KW-1185">Reference proteome</keyword>
<dbReference type="SUPFAM" id="SSF81383">
    <property type="entry name" value="F-box domain"/>
    <property type="match status" value="1"/>
</dbReference>
<dbReference type="Pfam" id="PF12937">
    <property type="entry name" value="F-box-like"/>
    <property type="match status" value="1"/>
</dbReference>
<dbReference type="Proteomes" id="UP000636709">
    <property type="component" value="Unassembled WGS sequence"/>
</dbReference>
<reference evidence="3" key="1">
    <citation type="submission" date="2020-07" db="EMBL/GenBank/DDBJ databases">
        <title>Genome sequence and genetic diversity analysis of an under-domesticated orphan crop, white fonio (Digitaria exilis).</title>
        <authorList>
            <person name="Bennetzen J.L."/>
            <person name="Chen S."/>
            <person name="Ma X."/>
            <person name="Wang X."/>
            <person name="Yssel A.E.J."/>
            <person name="Chaluvadi S.R."/>
            <person name="Johnson M."/>
            <person name="Gangashetty P."/>
            <person name="Hamidou F."/>
            <person name="Sanogo M.D."/>
            <person name="Zwaenepoel A."/>
            <person name="Wallace J."/>
            <person name="Van De Peer Y."/>
            <person name="Van Deynze A."/>
        </authorList>
    </citation>
    <scope>NUCLEOTIDE SEQUENCE</scope>
    <source>
        <tissue evidence="3">Leaves</tissue>
    </source>
</reference>
<evidence type="ECO:0000256" key="1">
    <source>
        <dbReference type="SAM" id="MobiDB-lite"/>
    </source>
</evidence>
<dbReference type="PANTHER" id="PTHR35828:SF13">
    <property type="entry name" value="OS01G0152100 PROTEIN"/>
    <property type="match status" value="1"/>
</dbReference>
<evidence type="ECO:0000313" key="4">
    <source>
        <dbReference type="Proteomes" id="UP000636709"/>
    </source>
</evidence>
<sequence length="822" mass="90848">MERSDWAQGLVPVTVTGQQLTRCDCSAGELQPSHSRTIENPYGHTRSLPNLRQTATAAEQLERNHKSWEMTGGTWKRGADHRRPTKLRSWGRREEQGRMARASRIAEAGASKTSKTFGNSAPLSWGWTVGRRALGAHRPMPGRGRPRDDGGKTLRGGGAASLFSPKPTAAKEAKDGGQPPRPRHRILGPTHIILLAVRNVRDALVLALTVDPGRLAWHTLCAAKRWQSCTDDIAALPEDILLEVLSRVGNIGDLFRFAATCRRWLRRFTDPAFLARLCPGHVQGHRARLLGFFSQETRFVLPRQWTARALAMETRMAQRVPVSAPSFLPTPGSPLGPAGGALTPFLAAAADDTFNYAEPLAARRGAASATHHHHLLGLCNPITGERLVLPPLECPDPGQCYDDIDSYAIITGADLNVEQKPTPSSAHFKFSQLIVTTTQINRNYVHLHSYPDATRSWSTPTVCLDGSRFSMIGARSAVVHQGAAHWLCIDHKPCPPRDDYLLYKLSAELGTATPRASLTNIPVRGGGSPYLSVTRDGELSVACVYRSHVTVWTQQGTLVTWLRTAMIRLPMAEPNLNFPPLCQSRGECTWLDFSRGSMLAFPRSGGVFVLDLEKKKMEKVMDSTLPLSSNERDSGARDGTCVPYEMDLVEFFVLGCLCESELLAAPGRRDDEWWGLGSDFKPPGAGSHFLHVSFKEDPRRRCCKCRPRFAVLLPRTHLLFCYKCLRQLLSLLVRVPAPSALSTIRFSDRFSFIILYIDASYRGECLILLPSWHVGSVVNSTRFLADFVDVSDRAIARSSLLKPRAQIAGPLDITTQEFIIIT</sequence>
<gene>
    <name evidence="3" type="ORF">HU200_004048</name>
</gene>
<proteinExistence type="predicted"/>
<accession>A0A835KTT4</accession>
<dbReference type="AlphaFoldDB" id="A0A835KTT4"/>
<feature type="region of interest" description="Disordered" evidence="1">
    <location>
        <begin position="71"/>
        <end position="117"/>
    </location>
</feature>
<dbReference type="InterPro" id="IPR036047">
    <property type="entry name" value="F-box-like_dom_sf"/>
</dbReference>
<dbReference type="Gene3D" id="1.20.1280.50">
    <property type="match status" value="1"/>
</dbReference>
<dbReference type="EMBL" id="JACEFO010000268">
    <property type="protein sequence ID" value="KAF8775914.1"/>
    <property type="molecule type" value="Genomic_DNA"/>
</dbReference>
<dbReference type="PANTHER" id="PTHR35828">
    <property type="entry name" value="OS08G0203800 PROTEIN-RELATED"/>
    <property type="match status" value="1"/>
</dbReference>
<feature type="region of interest" description="Disordered" evidence="1">
    <location>
        <begin position="134"/>
        <end position="185"/>
    </location>
</feature>
<evidence type="ECO:0000259" key="2">
    <source>
        <dbReference type="Pfam" id="PF12937"/>
    </source>
</evidence>
<feature type="domain" description="F-box" evidence="2">
    <location>
        <begin position="233"/>
        <end position="278"/>
    </location>
</feature>
<name>A0A835KTT4_9POAL</name>
<dbReference type="OrthoDB" id="582186at2759"/>
<feature type="region of interest" description="Disordered" evidence="1">
    <location>
        <begin position="29"/>
        <end position="48"/>
    </location>
</feature>
<comment type="caution">
    <text evidence="3">The sequence shown here is derived from an EMBL/GenBank/DDBJ whole genome shotgun (WGS) entry which is preliminary data.</text>
</comment>
<evidence type="ECO:0000313" key="3">
    <source>
        <dbReference type="EMBL" id="KAF8775914.1"/>
    </source>
</evidence>
<protein>
    <recommendedName>
        <fullName evidence="2">F-box domain-containing protein</fullName>
    </recommendedName>
</protein>
<dbReference type="InterPro" id="IPR001810">
    <property type="entry name" value="F-box_dom"/>
</dbReference>